<protein>
    <submittedName>
        <fullName evidence="1">Uncharacterized protein</fullName>
    </submittedName>
</protein>
<proteinExistence type="predicted"/>
<name>A0A2P2QEK7_RHIMU</name>
<dbReference type="EMBL" id="GGEC01084935">
    <property type="protein sequence ID" value="MBX65419.1"/>
    <property type="molecule type" value="Transcribed_RNA"/>
</dbReference>
<organism evidence="1">
    <name type="scientific">Rhizophora mucronata</name>
    <name type="common">Asiatic mangrove</name>
    <dbReference type="NCBI Taxonomy" id="61149"/>
    <lineage>
        <taxon>Eukaryota</taxon>
        <taxon>Viridiplantae</taxon>
        <taxon>Streptophyta</taxon>
        <taxon>Embryophyta</taxon>
        <taxon>Tracheophyta</taxon>
        <taxon>Spermatophyta</taxon>
        <taxon>Magnoliopsida</taxon>
        <taxon>eudicotyledons</taxon>
        <taxon>Gunneridae</taxon>
        <taxon>Pentapetalae</taxon>
        <taxon>rosids</taxon>
        <taxon>fabids</taxon>
        <taxon>Malpighiales</taxon>
        <taxon>Rhizophoraceae</taxon>
        <taxon>Rhizophora</taxon>
    </lineage>
</organism>
<accession>A0A2P2QEK7</accession>
<reference evidence="1" key="1">
    <citation type="submission" date="2018-02" db="EMBL/GenBank/DDBJ databases">
        <title>Rhizophora mucronata_Transcriptome.</title>
        <authorList>
            <person name="Meera S.P."/>
            <person name="Sreeshan A."/>
            <person name="Augustine A."/>
        </authorList>
    </citation>
    <scope>NUCLEOTIDE SEQUENCE</scope>
    <source>
        <tissue evidence="1">Leaf</tissue>
    </source>
</reference>
<sequence>MLRWQSDATPFSSFSRITSLLMSQIHDQKIVGFKRIHWGKTRLCNNNHTLLQIL</sequence>
<dbReference type="AlphaFoldDB" id="A0A2P2QEK7"/>
<evidence type="ECO:0000313" key="1">
    <source>
        <dbReference type="EMBL" id="MBX65419.1"/>
    </source>
</evidence>